<dbReference type="GO" id="GO:0160107">
    <property type="term" value="F:tRNA (adenine(58)-N1)-methyltransferase activity"/>
    <property type="evidence" value="ECO:0007669"/>
    <property type="project" value="UniProtKB-EC"/>
</dbReference>
<dbReference type="EMBL" id="WWBZ02000001">
    <property type="protein sequence ID" value="KAF4313440.1"/>
    <property type="molecule type" value="Genomic_DNA"/>
</dbReference>
<feature type="region of interest" description="Disordered" evidence="10">
    <location>
        <begin position="399"/>
        <end position="442"/>
    </location>
</feature>
<evidence type="ECO:0000313" key="12">
    <source>
        <dbReference type="EMBL" id="KAF4313440.1"/>
    </source>
</evidence>
<feature type="compositionally biased region" description="Basic residues" evidence="10">
    <location>
        <begin position="83"/>
        <end position="92"/>
    </location>
</feature>
<dbReference type="GO" id="GO:0031515">
    <property type="term" value="C:tRNA (m1A) methyltransferase complex"/>
    <property type="evidence" value="ECO:0007669"/>
    <property type="project" value="InterPro"/>
</dbReference>
<dbReference type="SUPFAM" id="SSF53335">
    <property type="entry name" value="S-adenosyl-L-methionine-dependent methyltransferases"/>
    <property type="match status" value="1"/>
</dbReference>
<evidence type="ECO:0000256" key="4">
    <source>
        <dbReference type="ARBA" id="ARBA00022603"/>
    </source>
</evidence>
<dbReference type="Gene3D" id="3.10.330.20">
    <property type="match status" value="1"/>
</dbReference>
<evidence type="ECO:0000256" key="5">
    <source>
        <dbReference type="ARBA" id="ARBA00022679"/>
    </source>
</evidence>
<evidence type="ECO:0000313" key="13">
    <source>
        <dbReference type="Proteomes" id="UP000572817"/>
    </source>
</evidence>
<evidence type="ECO:0000256" key="2">
    <source>
        <dbReference type="ARBA" id="ARBA00012796"/>
    </source>
</evidence>
<dbReference type="AlphaFoldDB" id="A0A8H4J5F7"/>
<feature type="region of interest" description="Disordered" evidence="10">
    <location>
        <begin position="78"/>
        <end position="107"/>
    </location>
</feature>
<dbReference type="PROSITE" id="PS51620">
    <property type="entry name" value="SAM_TRM61"/>
    <property type="match status" value="1"/>
</dbReference>
<dbReference type="OrthoDB" id="1925287at2759"/>
<dbReference type="InterPro" id="IPR029063">
    <property type="entry name" value="SAM-dependent_MTases_sf"/>
</dbReference>
<evidence type="ECO:0000256" key="3">
    <source>
        <dbReference type="ARBA" id="ARBA00015963"/>
    </source>
</evidence>
<evidence type="ECO:0000256" key="10">
    <source>
        <dbReference type="SAM" id="MobiDB-lite"/>
    </source>
</evidence>
<dbReference type="Pfam" id="PF08704">
    <property type="entry name" value="GCD14"/>
    <property type="match status" value="3"/>
</dbReference>
<keyword evidence="8" id="KW-0539">Nucleus</keyword>
<evidence type="ECO:0000256" key="9">
    <source>
        <dbReference type="ARBA" id="ARBA00033309"/>
    </source>
</evidence>
<accession>A0A8H4J5F7</accession>
<reference evidence="12" key="1">
    <citation type="submission" date="2020-04" db="EMBL/GenBank/DDBJ databases">
        <title>Genome Assembly and Annotation of Botryosphaeria dothidea sdau 11-99, a Latent Pathogen of Apple Fruit Ring Rot in China.</title>
        <authorList>
            <person name="Yu C."/>
            <person name="Diao Y."/>
            <person name="Lu Q."/>
            <person name="Zhao J."/>
            <person name="Cui S."/>
            <person name="Peng C."/>
            <person name="He B."/>
            <person name="Liu H."/>
        </authorList>
    </citation>
    <scope>NUCLEOTIDE SEQUENCE [LARGE SCALE GENOMIC DNA]</scope>
    <source>
        <strain evidence="12">Sdau11-99</strain>
    </source>
</reference>
<sequence>MPSFRPSPFLDPGAKTQDGQLALVHLSREHLTPVILNASPDAKSEYAEGCVVNTRFGSFPHSTLVNVPWGMQVRAVNVDTGRRGKKGGKKRKRDEDTPGDDDDSTAREVGFASTGFTHLIPPTPETWTISLPHRTQVVYTPDYSYVLQRLRARPGDTIIEAGAGSGSFTHASVRAIFSGYPLAEEAAQTNGAEKGKKKRKKFGHVYSFEYHEPRAIKLKEELRDHGMDQLVTVTHADVYNDGFSNPEDGTVPQADAVFLDLPAPWMALKHLTRSRAAAKSATTNTDTPEPTSEGSSEGSSEWRSPLNPRKTVRICTFSPCIEQVQRTTSEMRRLGWVDIEMVEVLHRRIEVRRDRIGLREEGLRGVNATPATVEEALGRLREVEGRIKNFHETMHGNAATGAENSEQAGDSDQVKGWGKESKEQRLQRLKKEEKQRKTFKEGRLVHRTEPEIKTHTSYLCFAVLPREWTKEDEDKARQKWDNYGVKAKGEEAPKKQKAEDMAEA</sequence>
<dbReference type="PANTHER" id="PTHR12133">
    <property type="entry name" value="TRNA (ADENINE(58)-N(1))-METHYLTRANSFERASE"/>
    <property type="match status" value="1"/>
</dbReference>
<feature type="domain" description="tRNA (adenine(58)-N(1))-methyltransferase catalytic subunit TRM61 C-terminal" evidence="11">
    <location>
        <begin position="202"/>
        <end position="273"/>
    </location>
</feature>
<proteinExistence type="predicted"/>
<evidence type="ECO:0000256" key="6">
    <source>
        <dbReference type="ARBA" id="ARBA00022691"/>
    </source>
</evidence>
<comment type="caution">
    <text evidence="12">The sequence shown here is derived from an EMBL/GenBank/DDBJ whole genome shotgun (WGS) entry which is preliminary data.</text>
</comment>
<dbReference type="EC" id="2.1.1.220" evidence="2"/>
<feature type="compositionally biased region" description="Basic and acidic residues" evidence="10">
    <location>
        <begin position="417"/>
        <end position="442"/>
    </location>
</feature>
<evidence type="ECO:0000256" key="1">
    <source>
        <dbReference type="ARBA" id="ARBA00004123"/>
    </source>
</evidence>
<feature type="compositionally biased region" description="Basic and acidic residues" evidence="10">
    <location>
        <begin position="469"/>
        <end position="480"/>
    </location>
</feature>
<keyword evidence="13" id="KW-1185">Reference proteome</keyword>
<dbReference type="InterPro" id="IPR049470">
    <property type="entry name" value="TRM61_C"/>
</dbReference>
<protein>
    <recommendedName>
        <fullName evidence="3">tRNA (adenine(58)-N(1))-methyltransferase catalytic subunit TRM61</fullName>
        <ecNumber evidence="2">2.1.1.220</ecNumber>
    </recommendedName>
    <alternativeName>
        <fullName evidence="9">tRNA(m1A58)-methyltransferase subunit TRM61</fullName>
    </alternativeName>
</protein>
<feature type="compositionally biased region" description="Basic and acidic residues" evidence="10">
    <location>
        <begin position="487"/>
        <end position="504"/>
    </location>
</feature>
<dbReference type="InterPro" id="IPR014816">
    <property type="entry name" value="tRNA_MeTrfase_Gcd14"/>
</dbReference>
<feature type="compositionally biased region" description="Low complexity" evidence="10">
    <location>
        <begin position="274"/>
        <end position="301"/>
    </location>
</feature>
<keyword evidence="5" id="KW-0808">Transferase</keyword>
<name>A0A8H4J5F7_9PEZI</name>
<evidence type="ECO:0000256" key="8">
    <source>
        <dbReference type="ARBA" id="ARBA00023242"/>
    </source>
</evidence>
<keyword evidence="7" id="KW-0819">tRNA processing</keyword>
<feature type="domain" description="tRNA (adenine(58)-N(1))-methyltransferase catalytic subunit TRM61 C-terminal" evidence="11">
    <location>
        <begin position="115"/>
        <end position="176"/>
    </location>
</feature>
<dbReference type="GO" id="GO:0030488">
    <property type="term" value="P:tRNA methylation"/>
    <property type="evidence" value="ECO:0007669"/>
    <property type="project" value="InterPro"/>
</dbReference>
<dbReference type="Proteomes" id="UP000572817">
    <property type="component" value="Unassembled WGS sequence"/>
</dbReference>
<comment type="subcellular location">
    <subcellularLocation>
        <location evidence="1">Nucleus</location>
    </subcellularLocation>
</comment>
<dbReference type="Gene3D" id="3.40.50.150">
    <property type="entry name" value="Vaccinia Virus protein VP39"/>
    <property type="match status" value="1"/>
</dbReference>
<evidence type="ECO:0000259" key="11">
    <source>
        <dbReference type="Pfam" id="PF08704"/>
    </source>
</evidence>
<gene>
    <name evidence="12" type="ORF">GTA08_BOTSDO01281</name>
</gene>
<organism evidence="12 13">
    <name type="scientific">Botryosphaeria dothidea</name>
    <dbReference type="NCBI Taxonomy" id="55169"/>
    <lineage>
        <taxon>Eukaryota</taxon>
        <taxon>Fungi</taxon>
        <taxon>Dikarya</taxon>
        <taxon>Ascomycota</taxon>
        <taxon>Pezizomycotina</taxon>
        <taxon>Dothideomycetes</taxon>
        <taxon>Dothideomycetes incertae sedis</taxon>
        <taxon>Botryosphaeriales</taxon>
        <taxon>Botryosphaeriaceae</taxon>
        <taxon>Botryosphaeria</taxon>
    </lineage>
</organism>
<feature type="domain" description="tRNA (adenine(58)-N(1))-methyltransferase catalytic subunit TRM61 C-terminal" evidence="11">
    <location>
        <begin position="310"/>
        <end position="463"/>
    </location>
</feature>
<evidence type="ECO:0000256" key="7">
    <source>
        <dbReference type="ARBA" id="ARBA00022694"/>
    </source>
</evidence>
<feature type="region of interest" description="Disordered" evidence="10">
    <location>
        <begin position="469"/>
        <end position="504"/>
    </location>
</feature>
<dbReference type="GO" id="GO:0005634">
    <property type="term" value="C:nucleus"/>
    <property type="evidence" value="ECO:0007669"/>
    <property type="project" value="UniProtKB-SubCell"/>
</dbReference>
<feature type="region of interest" description="Disordered" evidence="10">
    <location>
        <begin position="274"/>
        <end position="306"/>
    </location>
</feature>
<keyword evidence="4 12" id="KW-0489">Methyltransferase</keyword>
<keyword evidence="6" id="KW-0949">S-adenosyl-L-methionine</keyword>
<dbReference type="PANTHER" id="PTHR12133:SF2">
    <property type="entry name" value="TRNA (ADENINE(58)-N(1))-METHYLTRANSFERASE CATALYTIC SUBUNIT TRMT61A"/>
    <property type="match status" value="1"/>
</dbReference>